<dbReference type="EMBL" id="CAFBNF010000043">
    <property type="protein sequence ID" value="CAB4936776.1"/>
    <property type="molecule type" value="Genomic_DNA"/>
</dbReference>
<protein>
    <submittedName>
        <fullName evidence="4">Unannotated protein</fullName>
    </submittedName>
</protein>
<dbReference type="GO" id="GO:0003841">
    <property type="term" value="F:1-acylglycerol-3-phosphate O-acyltransferase activity"/>
    <property type="evidence" value="ECO:0007669"/>
    <property type="project" value="TreeGrafter"/>
</dbReference>
<dbReference type="PANTHER" id="PTHR10434">
    <property type="entry name" value="1-ACYL-SN-GLYCEROL-3-PHOSPHATE ACYLTRANSFERASE"/>
    <property type="match status" value="1"/>
</dbReference>
<sequence length="245" mass="26540">MSASYRLVVVALRPLLMSLTRRDWRGAEQLRVGGSLDHGIVVAVNHLSWFDPLVVSHFLVDNGRLPRFLAKDVMFRVPVVGRIVRGAGQIPVHRGTAEAAEALTSAVAAARAGECVLVYPEGTLTRSPGLWPMTGKSGAVRIALESGAPLVPVAQWGAHQVMRPYVKELRLFPRKTMRVWAGPPLDLDDLRGHPASDAELVDATERLMSAITGLLEQIRGEVAPTPRFAWPLLPPAGSGQGRMTT</sequence>
<keyword evidence="1" id="KW-0808">Transferase</keyword>
<proteinExistence type="predicted"/>
<dbReference type="CDD" id="cd07989">
    <property type="entry name" value="LPLAT_AGPAT-like"/>
    <property type="match status" value="1"/>
</dbReference>
<dbReference type="Pfam" id="PF01553">
    <property type="entry name" value="Acyltransferase"/>
    <property type="match status" value="1"/>
</dbReference>
<evidence type="ECO:0000313" key="4">
    <source>
        <dbReference type="EMBL" id="CAB4936776.1"/>
    </source>
</evidence>
<evidence type="ECO:0000256" key="2">
    <source>
        <dbReference type="ARBA" id="ARBA00023315"/>
    </source>
</evidence>
<dbReference type="SUPFAM" id="SSF69593">
    <property type="entry name" value="Glycerol-3-phosphate (1)-acyltransferase"/>
    <property type="match status" value="1"/>
</dbReference>
<feature type="domain" description="Phospholipid/glycerol acyltransferase" evidence="3">
    <location>
        <begin position="40"/>
        <end position="158"/>
    </location>
</feature>
<evidence type="ECO:0000256" key="1">
    <source>
        <dbReference type="ARBA" id="ARBA00022679"/>
    </source>
</evidence>
<dbReference type="PANTHER" id="PTHR10434:SF55">
    <property type="entry name" value="POSSIBLE ACYLTRANSFERASE"/>
    <property type="match status" value="1"/>
</dbReference>
<dbReference type="GO" id="GO:0006654">
    <property type="term" value="P:phosphatidic acid biosynthetic process"/>
    <property type="evidence" value="ECO:0007669"/>
    <property type="project" value="TreeGrafter"/>
</dbReference>
<accession>A0A6J7J116</accession>
<dbReference type="InterPro" id="IPR002123">
    <property type="entry name" value="Plipid/glycerol_acylTrfase"/>
</dbReference>
<reference evidence="4" key="1">
    <citation type="submission" date="2020-05" db="EMBL/GenBank/DDBJ databases">
        <authorList>
            <person name="Chiriac C."/>
            <person name="Salcher M."/>
            <person name="Ghai R."/>
            <person name="Kavagutti S V."/>
        </authorList>
    </citation>
    <scope>NUCLEOTIDE SEQUENCE</scope>
</reference>
<dbReference type="GO" id="GO:0005886">
    <property type="term" value="C:plasma membrane"/>
    <property type="evidence" value="ECO:0007669"/>
    <property type="project" value="TreeGrafter"/>
</dbReference>
<evidence type="ECO:0000259" key="3">
    <source>
        <dbReference type="SMART" id="SM00563"/>
    </source>
</evidence>
<organism evidence="4">
    <name type="scientific">freshwater metagenome</name>
    <dbReference type="NCBI Taxonomy" id="449393"/>
    <lineage>
        <taxon>unclassified sequences</taxon>
        <taxon>metagenomes</taxon>
        <taxon>ecological metagenomes</taxon>
    </lineage>
</organism>
<name>A0A6J7J116_9ZZZZ</name>
<dbReference type="AlphaFoldDB" id="A0A6J7J116"/>
<dbReference type="SMART" id="SM00563">
    <property type="entry name" value="PlsC"/>
    <property type="match status" value="1"/>
</dbReference>
<gene>
    <name evidence="4" type="ORF">UFOPK3773_00586</name>
</gene>
<keyword evidence="2" id="KW-0012">Acyltransferase</keyword>